<sequence>LPDELKPAKTKETHTKRISPKSIGQNLGRAFQGASGDMMKSEKAASDSGASVSGSTEMFSSEF</sequence>
<dbReference type="WBParaSite" id="ASIM_0000824601-mRNA-1">
    <property type="protein sequence ID" value="ASIM_0000824601-mRNA-1"/>
    <property type="gene ID" value="ASIM_0000824601"/>
</dbReference>
<accession>A0A0M3JKS0</accession>
<organism evidence="2">
    <name type="scientific">Anisakis simplex</name>
    <name type="common">Herring worm</name>
    <dbReference type="NCBI Taxonomy" id="6269"/>
    <lineage>
        <taxon>Eukaryota</taxon>
        <taxon>Metazoa</taxon>
        <taxon>Ecdysozoa</taxon>
        <taxon>Nematoda</taxon>
        <taxon>Chromadorea</taxon>
        <taxon>Rhabditida</taxon>
        <taxon>Spirurina</taxon>
        <taxon>Ascaridomorpha</taxon>
        <taxon>Ascaridoidea</taxon>
        <taxon>Anisakidae</taxon>
        <taxon>Anisakis</taxon>
        <taxon>Anisakis simplex complex</taxon>
    </lineage>
</organism>
<proteinExistence type="predicted"/>
<feature type="compositionally biased region" description="Basic and acidic residues" evidence="1">
    <location>
        <begin position="1"/>
        <end position="15"/>
    </location>
</feature>
<reference evidence="2" key="1">
    <citation type="submission" date="2017-02" db="UniProtKB">
        <authorList>
            <consortium name="WormBaseParasite"/>
        </authorList>
    </citation>
    <scope>IDENTIFICATION</scope>
</reference>
<dbReference type="AlphaFoldDB" id="A0A0M3JKS0"/>
<protein>
    <submittedName>
        <fullName evidence="2">Tumor protein D52</fullName>
    </submittedName>
</protein>
<evidence type="ECO:0000313" key="2">
    <source>
        <dbReference type="WBParaSite" id="ASIM_0000824601-mRNA-1"/>
    </source>
</evidence>
<feature type="compositionally biased region" description="Low complexity" evidence="1">
    <location>
        <begin position="46"/>
        <end position="55"/>
    </location>
</feature>
<feature type="region of interest" description="Disordered" evidence="1">
    <location>
        <begin position="1"/>
        <end position="63"/>
    </location>
</feature>
<name>A0A0M3JKS0_ANISI</name>
<evidence type="ECO:0000256" key="1">
    <source>
        <dbReference type="SAM" id="MobiDB-lite"/>
    </source>
</evidence>